<reference evidence="1 2" key="1">
    <citation type="journal article" date="2020" name="Arch. Microbiol.">
        <title>Bradyrhizobium uaiense sp. nov., a new highly efficient cowpea symbiont.</title>
        <authorList>
            <person name="Cabral Michel D."/>
            <person name="Azarias Guimaraes A."/>
            <person name="Martins da Costa E."/>
            <person name="Soares de Carvalho T."/>
            <person name="Balsanelli E."/>
            <person name="Willems A."/>
            <person name="Maltempi de Souza E."/>
            <person name="de Souza Moreira F.M."/>
        </authorList>
    </citation>
    <scope>NUCLEOTIDE SEQUENCE [LARGE SCALE GENOMIC DNA]</scope>
    <source>
        <strain evidence="1 2">UFLA 03-164</strain>
    </source>
</reference>
<name>A0A6P1BH65_9BRAD</name>
<comment type="caution">
    <text evidence="1">The sequence shown here is derived from an EMBL/GenBank/DDBJ whole genome shotgun (WGS) entry which is preliminary data.</text>
</comment>
<protein>
    <submittedName>
        <fullName evidence="1">Uncharacterized protein</fullName>
    </submittedName>
</protein>
<evidence type="ECO:0000313" key="2">
    <source>
        <dbReference type="Proteomes" id="UP000468531"/>
    </source>
</evidence>
<dbReference type="AlphaFoldDB" id="A0A6P1BH65"/>
<accession>A0A6P1BH65</accession>
<proteinExistence type="predicted"/>
<keyword evidence="2" id="KW-1185">Reference proteome</keyword>
<gene>
    <name evidence="1" type="ORF">FNJ47_18490</name>
</gene>
<dbReference type="EMBL" id="VKHP01000068">
    <property type="protein sequence ID" value="NEU97768.1"/>
    <property type="molecule type" value="Genomic_DNA"/>
</dbReference>
<sequence>MARGVRARCAVKATFAASPSAVMPRFMRGIQYSAAAVASRNFRRGVLGRPVEPGDDKCVSYRT</sequence>
<organism evidence="1 2">
    <name type="scientific">Bradyrhizobium uaiense</name>
    <dbReference type="NCBI Taxonomy" id="2594946"/>
    <lineage>
        <taxon>Bacteria</taxon>
        <taxon>Pseudomonadati</taxon>
        <taxon>Pseudomonadota</taxon>
        <taxon>Alphaproteobacteria</taxon>
        <taxon>Hyphomicrobiales</taxon>
        <taxon>Nitrobacteraceae</taxon>
        <taxon>Bradyrhizobium</taxon>
    </lineage>
</organism>
<dbReference type="Proteomes" id="UP000468531">
    <property type="component" value="Unassembled WGS sequence"/>
</dbReference>
<evidence type="ECO:0000313" key="1">
    <source>
        <dbReference type="EMBL" id="NEU97768.1"/>
    </source>
</evidence>